<sequence>MNTSRLFSKLFLGVLLTSSSAIYAQVKVGDNPGTINSSSALEVESATKGLLPPRVSIPDLTQAAPVTSPTEGLLVYNTNTSSGKGFVYWDGTMWRRFQQTAGSFNLSIYAAGSLYLGDVTGTSDGNHTVLPGSKGVSGVAWGGGWNTTTGSASWKVTFTTPVPAGKTYFVILTPRSSSNQAQPGNQADLDNDITPPLIVGKNPTDFTIFCQEYAGTSQQLFMDFVVLVEN</sequence>
<evidence type="ECO:0000313" key="3">
    <source>
        <dbReference type="Proteomes" id="UP000241964"/>
    </source>
</evidence>
<reference evidence="2 3" key="1">
    <citation type="submission" date="2018-03" db="EMBL/GenBank/DDBJ databases">
        <title>Genomic Encyclopedia of Archaeal and Bacterial Type Strains, Phase II (KMG-II): from individual species to whole genera.</title>
        <authorList>
            <person name="Goeker M."/>
        </authorList>
    </citation>
    <scope>NUCLEOTIDE SEQUENCE [LARGE SCALE GENOMIC DNA]</scope>
    <source>
        <strain evidence="2 3">DSM 29057</strain>
    </source>
</reference>
<dbReference type="EMBL" id="PYAS01000044">
    <property type="protein sequence ID" value="PSL17318.1"/>
    <property type="molecule type" value="Genomic_DNA"/>
</dbReference>
<feature type="chain" id="PRO_5015164487" evidence="1">
    <location>
        <begin position="25"/>
        <end position="230"/>
    </location>
</feature>
<accession>A0A2P8F6J8</accession>
<evidence type="ECO:0000256" key="1">
    <source>
        <dbReference type="SAM" id="SignalP"/>
    </source>
</evidence>
<comment type="caution">
    <text evidence="2">The sequence shown here is derived from an EMBL/GenBank/DDBJ whole genome shotgun (WGS) entry which is preliminary data.</text>
</comment>
<proteinExistence type="predicted"/>
<dbReference type="OrthoDB" id="910903at2"/>
<feature type="signal peptide" evidence="1">
    <location>
        <begin position="1"/>
        <end position="24"/>
    </location>
</feature>
<name>A0A2P8F6J8_9BACT</name>
<keyword evidence="1" id="KW-0732">Signal</keyword>
<dbReference type="AlphaFoldDB" id="A0A2P8F6J8"/>
<keyword evidence="3" id="KW-1185">Reference proteome</keyword>
<dbReference type="RefSeq" id="WP_106599850.1">
    <property type="nucleotide sequence ID" value="NZ_PYAS01000044.1"/>
</dbReference>
<organism evidence="2 3">
    <name type="scientific">Dyadobacter jiangsuensis</name>
    <dbReference type="NCBI Taxonomy" id="1591085"/>
    <lineage>
        <taxon>Bacteria</taxon>
        <taxon>Pseudomonadati</taxon>
        <taxon>Bacteroidota</taxon>
        <taxon>Cytophagia</taxon>
        <taxon>Cytophagales</taxon>
        <taxon>Spirosomataceae</taxon>
        <taxon>Dyadobacter</taxon>
    </lineage>
</organism>
<evidence type="ECO:0000313" key="2">
    <source>
        <dbReference type="EMBL" id="PSL17318.1"/>
    </source>
</evidence>
<dbReference type="Proteomes" id="UP000241964">
    <property type="component" value="Unassembled WGS sequence"/>
</dbReference>
<protein>
    <submittedName>
        <fullName evidence="2">Uncharacterized protein</fullName>
    </submittedName>
</protein>
<gene>
    <name evidence="2" type="ORF">CLV60_1442</name>
</gene>